<sequence length="122" mass="12427">MTAQTMAHAAGAGCPPWCVSDHAGDRGVLVYRGRPVNVDTPSGWPVQVVPVLEVLAEGAPEWASARGPMAAVFGRGVTAYLFLEGCGAEAFASIAEQCGNDALAVAVRDTLAAARGETAVTS</sequence>
<name>A0A7K0BSH0_9ACTN</name>
<keyword evidence="2" id="KW-1185">Reference proteome</keyword>
<dbReference type="RefSeq" id="WP_153531959.1">
    <property type="nucleotide sequence ID" value="NZ_WEGH01000001.1"/>
</dbReference>
<evidence type="ECO:0000313" key="2">
    <source>
        <dbReference type="Proteomes" id="UP000487268"/>
    </source>
</evidence>
<dbReference type="OrthoDB" id="4276241at2"/>
<dbReference type="EMBL" id="WEGH01000001">
    <property type="protein sequence ID" value="MQY04148.1"/>
    <property type="molecule type" value="Genomic_DNA"/>
</dbReference>
<reference evidence="1 2" key="1">
    <citation type="submission" date="2019-10" db="EMBL/GenBank/DDBJ databases">
        <title>Actinomadura rubteroloni sp. nov. and Actinomadura macrotermitis sp. nov., isolated from the gut of fungus growing-termite Macrotermes natalensis.</title>
        <authorList>
            <person name="Benndorf R."/>
            <person name="Martin K."/>
            <person name="Kuefner M."/>
            <person name="De Beer W."/>
            <person name="Kaster A.-K."/>
            <person name="Vollmers J."/>
            <person name="Poulsen M."/>
            <person name="Beemelmanns C."/>
        </authorList>
    </citation>
    <scope>NUCLEOTIDE SEQUENCE [LARGE SCALE GENOMIC DNA]</scope>
    <source>
        <strain evidence="1 2">RB68</strain>
    </source>
</reference>
<gene>
    <name evidence="1" type="ORF">ACRB68_21990</name>
</gene>
<accession>A0A7K0BSH0</accession>
<comment type="caution">
    <text evidence="1">The sequence shown here is derived from an EMBL/GenBank/DDBJ whole genome shotgun (WGS) entry which is preliminary data.</text>
</comment>
<proteinExistence type="predicted"/>
<organism evidence="1 2">
    <name type="scientific">Actinomadura macrotermitis</name>
    <dbReference type="NCBI Taxonomy" id="2585200"/>
    <lineage>
        <taxon>Bacteria</taxon>
        <taxon>Bacillati</taxon>
        <taxon>Actinomycetota</taxon>
        <taxon>Actinomycetes</taxon>
        <taxon>Streptosporangiales</taxon>
        <taxon>Thermomonosporaceae</taxon>
        <taxon>Actinomadura</taxon>
    </lineage>
</organism>
<dbReference type="AlphaFoldDB" id="A0A7K0BSH0"/>
<evidence type="ECO:0000313" key="1">
    <source>
        <dbReference type="EMBL" id="MQY04148.1"/>
    </source>
</evidence>
<dbReference type="Proteomes" id="UP000487268">
    <property type="component" value="Unassembled WGS sequence"/>
</dbReference>
<protein>
    <submittedName>
        <fullName evidence="1">Uncharacterized protein</fullName>
    </submittedName>
</protein>